<protein>
    <recommendedName>
        <fullName evidence="2">Peptidase S1 domain-containing protein</fullName>
    </recommendedName>
</protein>
<dbReference type="PROSITE" id="PS50240">
    <property type="entry name" value="TRYPSIN_DOM"/>
    <property type="match status" value="1"/>
</dbReference>
<dbReference type="InterPro" id="IPR009003">
    <property type="entry name" value="Peptidase_S1_PA"/>
</dbReference>
<comment type="caution">
    <text evidence="3">The sequence shown here is derived from an EMBL/GenBank/DDBJ whole genome shotgun (WGS) entry which is preliminary data.</text>
</comment>
<dbReference type="GO" id="GO:0004252">
    <property type="term" value="F:serine-type endopeptidase activity"/>
    <property type="evidence" value="ECO:0007669"/>
    <property type="project" value="InterPro"/>
</dbReference>
<name>A0A813Z9Z9_ADIRI</name>
<dbReference type="PRINTS" id="PR00722">
    <property type="entry name" value="CHYMOTRYPSIN"/>
</dbReference>
<dbReference type="Gene3D" id="2.40.10.10">
    <property type="entry name" value="Trypsin-like serine proteases"/>
    <property type="match status" value="1"/>
</dbReference>
<feature type="chain" id="PRO_5032293526" description="Peptidase S1 domain-containing protein" evidence="1">
    <location>
        <begin position="20"/>
        <end position="379"/>
    </location>
</feature>
<dbReference type="AlphaFoldDB" id="A0A813Z9Z9"/>
<evidence type="ECO:0000256" key="1">
    <source>
        <dbReference type="SAM" id="SignalP"/>
    </source>
</evidence>
<dbReference type="EMBL" id="CAJNOR010000375">
    <property type="protein sequence ID" value="CAF0895448.1"/>
    <property type="molecule type" value="Genomic_DNA"/>
</dbReference>
<dbReference type="InterPro" id="IPR001314">
    <property type="entry name" value="Peptidase_S1A"/>
</dbReference>
<keyword evidence="1" id="KW-0732">Signal</keyword>
<proteinExistence type="predicted"/>
<dbReference type="Proteomes" id="UP000663828">
    <property type="component" value="Unassembled WGS sequence"/>
</dbReference>
<dbReference type="InterPro" id="IPR001254">
    <property type="entry name" value="Trypsin_dom"/>
</dbReference>
<evidence type="ECO:0000313" key="3">
    <source>
        <dbReference type="EMBL" id="CAF0895448.1"/>
    </source>
</evidence>
<feature type="domain" description="Peptidase S1" evidence="2">
    <location>
        <begin position="113"/>
        <end position="377"/>
    </location>
</feature>
<dbReference type="PROSITE" id="PS00134">
    <property type="entry name" value="TRYPSIN_HIS"/>
    <property type="match status" value="1"/>
</dbReference>
<dbReference type="InterPro" id="IPR018114">
    <property type="entry name" value="TRYPSIN_HIS"/>
</dbReference>
<keyword evidence="4" id="KW-1185">Reference proteome</keyword>
<evidence type="ECO:0000313" key="4">
    <source>
        <dbReference type="Proteomes" id="UP000663828"/>
    </source>
</evidence>
<feature type="signal peptide" evidence="1">
    <location>
        <begin position="1"/>
        <end position="19"/>
    </location>
</feature>
<organism evidence="3 4">
    <name type="scientific">Adineta ricciae</name>
    <name type="common">Rotifer</name>
    <dbReference type="NCBI Taxonomy" id="249248"/>
    <lineage>
        <taxon>Eukaryota</taxon>
        <taxon>Metazoa</taxon>
        <taxon>Spiralia</taxon>
        <taxon>Gnathifera</taxon>
        <taxon>Rotifera</taxon>
        <taxon>Eurotatoria</taxon>
        <taxon>Bdelloidea</taxon>
        <taxon>Adinetida</taxon>
        <taxon>Adinetidae</taxon>
        <taxon>Adineta</taxon>
    </lineage>
</organism>
<accession>A0A813Z9Z9</accession>
<dbReference type="InterPro" id="IPR051333">
    <property type="entry name" value="CLIP_Serine_Protease"/>
</dbReference>
<dbReference type="CDD" id="cd00190">
    <property type="entry name" value="Tryp_SPc"/>
    <property type="match status" value="1"/>
</dbReference>
<reference evidence="3" key="1">
    <citation type="submission" date="2021-02" db="EMBL/GenBank/DDBJ databases">
        <authorList>
            <person name="Nowell W R."/>
        </authorList>
    </citation>
    <scope>NUCLEOTIDE SEQUENCE</scope>
</reference>
<evidence type="ECO:0000259" key="2">
    <source>
        <dbReference type="PROSITE" id="PS50240"/>
    </source>
</evidence>
<dbReference type="InterPro" id="IPR043504">
    <property type="entry name" value="Peptidase_S1_PA_chymotrypsin"/>
</dbReference>
<dbReference type="Pfam" id="PF00089">
    <property type="entry name" value="Trypsin"/>
    <property type="match status" value="1"/>
</dbReference>
<dbReference type="PANTHER" id="PTHR24260">
    <property type="match status" value="1"/>
</dbReference>
<dbReference type="SUPFAM" id="SSF50494">
    <property type="entry name" value="Trypsin-like serine proteases"/>
    <property type="match status" value="1"/>
</dbReference>
<dbReference type="GO" id="GO:0006508">
    <property type="term" value="P:proteolysis"/>
    <property type="evidence" value="ECO:0007669"/>
    <property type="project" value="InterPro"/>
</dbReference>
<gene>
    <name evidence="3" type="ORF">XAT740_LOCUS7739</name>
</gene>
<sequence length="379" mass="42751">MKQIKYILLFILVSYCTSSGPTWSVVIPLVDGSQRVVHGPFQYIFPQERKETLICRHCFSFRTIDDDRRMLIEPCGGRNCISIVNNTDREEENLPTQSYDFSQCGRTENIPSIVSKALQLKISTSVKNTLRPAEYPWLVRIESRSNMYSNTVTLCGGTLIHPQWILTAAHCMFDSTTKRLYPADGINLHMGHYDRSRMSRKEYIRQPVLYVIHPKFRISRVSPAPIHDLTMIKLAQPVPLSSSINTACLPETADTLSDGTLAFTAGWGHSSPTSSAVNKPRKARIRVSPRSCRNLMIDKHLHICGRNERGNNICSGDSGTGLVVRAGIPSHGNRTVWKWHLFGVASFGLDECSQNVNHNNAFASVSADIDWIREIMRKY</sequence>
<dbReference type="SMART" id="SM00020">
    <property type="entry name" value="Tryp_SPc"/>
    <property type="match status" value="1"/>
</dbReference>
<dbReference type="PANTHER" id="PTHR24260:SF132">
    <property type="entry name" value="PEPTIDASE S1 DOMAIN-CONTAINING PROTEIN"/>
    <property type="match status" value="1"/>
</dbReference>